<keyword evidence="1" id="KW-1133">Transmembrane helix</keyword>
<evidence type="ECO:0000313" key="3">
    <source>
        <dbReference type="EMBL" id="PIT92151.1"/>
    </source>
</evidence>
<evidence type="ECO:0000256" key="1">
    <source>
        <dbReference type="SAM" id="Phobius"/>
    </source>
</evidence>
<feature type="transmembrane region" description="Helical" evidence="1">
    <location>
        <begin position="12"/>
        <end position="33"/>
    </location>
</feature>
<dbReference type="InterPro" id="IPR003709">
    <property type="entry name" value="VanY-like_core_dom"/>
</dbReference>
<dbReference type="PANTHER" id="PTHR34385">
    <property type="entry name" value="D-ALANYL-D-ALANINE CARBOXYPEPTIDASE"/>
    <property type="match status" value="1"/>
</dbReference>
<feature type="domain" description="D-alanyl-D-alanine carboxypeptidase-like core" evidence="2">
    <location>
        <begin position="149"/>
        <end position="271"/>
    </location>
</feature>
<dbReference type="SUPFAM" id="SSF55166">
    <property type="entry name" value="Hedgehog/DD-peptidase"/>
    <property type="match status" value="1"/>
</dbReference>
<gene>
    <name evidence="3" type="ORF">COU08_04035</name>
</gene>
<dbReference type="InterPro" id="IPR009045">
    <property type="entry name" value="Zn_M74/Hedgehog-like"/>
</dbReference>
<dbReference type="CDD" id="cd14852">
    <property type="entry name" value="LD-carboxypeptidase"/>
    <property type="match status" value="1"/>
</dbReference>
<evidence type="ECO:0000259" key="2">
    <source>
        <dbReference type="Pfam" id="PF02557"/>
    </source>
</evidence>
<comment type="caution">
    <text evidence="3">The sequence shown here is derived from an EMBL/GenBank/DDBJ whole genome shotgun (WGS) entry which is preliminary data.</text>
</comment>
<dbReference type="InterPro" id="IPR052179">
    <property type="entry name" value="DD-CPase-like"/>
</dbReference>
<dbReference type="EMBL" id="PFBA01000033">
    <property type="protein sequence ID" value="PIT92151.1"/>
    <property type="molecule type" value="Genomic_DNA"/>
</dbReference>
<keyword evidence="1" id="KW-0472">Membrane</keyword>
<dbReference type="InterPro" id="IPR058193">
    <property type="entry name" value="VanY/YodJ_core_dom"/>
</dbReference>
<dbReference type="Proteomes" id="UP000228635">
    <property type="component" value="Unassembled WGS sequence"/>
</dbReference>
<name>A0A2M6WH81_9BACT</name>
<sequence length="304" mass="35252">MLTQNHFLWRSVFYLALAILLIAAFFGFFAYQYQELHVSLQRSEERSIATSMLFRQRIDQLDQVLFRTQEDNKNLADALYAEQGKMNFFEQQIREITGVVGGLEKLSKTDPELLKKYSKVFFLNEHYVPSTLGLADIHFSVSPDKPQQFQRDALPFLVSLLQSAENAGIDLKLLSAYRPFYFQASLKSQYTVTYGAGTANQFSADQGYSEHQLGTAIDFTTSIAGEDLSQFENAPAYQWLLDNAYRFGFILSYPEDNTYYIFEPWHWRFVGVMLAQKLHDEGRHFYDLDQRDIDEYLASLFDPI</sequence>
<evidence type="ECO:0000313" key="4">
    <source>
        <dbReference type="Proteomes" id="UP000228635"/>
    </source>
</evidence>
<organism evidence="3 4">
    <name type="scientific">Candidatus Harrisonbacteria bacterium CG10_big_fil_rev_8_21_14_0_10_42_17</name>
    <dbReference type="NCBI Taxonomy" id="1974584"/>
    <lineage>
        <taxon>Bacteria</taxon>
        <taxon>Candidatus Harrisoniibacteriota</taxon>
    </lineage>
</organism>
<dbReference type="GO" id="GO:0006508">
    <property type="term" value="P:proteolysis"/>
    <property type="evidence" value="ECO:0007669"/>
    <property type="project" value="InterPro"/>
</dbReference>
<dbReference type="GO" id="GO:0008233">
    <property type="term" value="F:peptidase activity"/>
    <property type="evidence" value="ECO:0007669"/>
    <property type="project" value="InterPro"/>
</dbReference>
<dbReference type="Pfam" id="PF02557">
    <property type="entry name" value="VanY"/>
    <property type="match status" value="1"/>
</dbReference>
<proteinExistence type="predicted"/>
<accession>A0A2M6WH81</accession>
<keyword evidence="1" id="KW-0812">Transmembrane</keyword>
<dbReference type="Gene3D" id="3.30.1380.10">
    <property type="match status" value="1"/>
</dbReference>
<dbReference type="PANTHER" id="PTHR34385:SF1">
    <property type="entry name" value="PEPTIDOGLYCAN L-ALANYL-D-GLUTAMATE ENDOPEPTIDASE CWLK"/>
    <property type="match status" value="1"/>
</dbReference>
<protein>
    <recommendedName>
        <fullName evidence="2">D-alanyl-D-alanine carboxypeptidase-like core domain-containing protein</fullName>
    </recommendedName>
</protein>
<reference evidence="4" key="1">
    <citation type="submission" date="2017-09" db="EMBL/GenBank/DDBJ databases">
        <title>Depth-based differentiation of microbial function through sediment-hosted aquifers and enrichment of novel symbionts in the deep terrestrial subsurface.</title>
        <authorList>
            <person name="Probst A.J."/>
            <person name="Ladd B."/>
            <person name="Jarett J.K."/>
            <person name="Geller-Mcgrath D.E."/>
            <person name="Sieber C.M.K."/>
            <person name="Emerson J.B."/>
            <person name="Anantharaman K."/>
            <person name="Thomas B.C."/>
            <person name="Malmstrom R."/>
            <person name="Stieglmeier M."/>
            <person name="Klingl A."/>
            <person name="Woyke T."/>
            <person name="Ryan C.M."/>
            <person name="Banfield J.F."/>
        </authorList>
    </citation>
    <scope>NUCLEOTIDE SEQUENCE [LARGE SCALE GENOMIC DNA]</scope>
</reference>
<dbReference type="AlphaFoldDB" id="A0A2M6WH81"/>